<feature type="compositionally biased region" description="Polar residues" evidence="4">
    <location>
        <begin position="580"/>
        <end position="600"/>
    </location>
</feature>
<keyword evidence="3" id="KW-0326">Glycosidase</keyword>
<feature type="domain" description="Glycoside hydrolase family 5 C-terminal" evidence="6">
    <location>
        <begin position="645"/>
        <end position="730"/>
    </location>
</feature>
<keyword evidence="8" id="KW-1185">Reference proteome</keyword>
<dbReference type="Proteomes" id="UP000298493">
    <property type="component" value="Unassembled WGS sequence"/>
</dbReference>
<dbReference type="STRING" id="86259.A0A4Z1NZ13"/>
<evidence type="ECO:0000313" key="7">
    <source>
        <dbReference type="EMBL" id="TID13982.1"/>
    </source>
</evidence>
<dbReference type="FunFam" id="3.20.20.80:FF:000131">
    <property type="entry name" value="Glycoside hydrolase superfamily"/>
    <property type="match status" value="1"/>
</dbReference>
<dbReference type="InterPro" id="IPR018087">
    <property type="entry name" value="Glyco_hydro_5_CS"/>
</dbReference>
<dbReference type="InterPro" id="IPR001547">
    <property type="entry name" value="Glyco_hydro_5"/>
</dbReference>
<dbReference type="OrthoDB" id="9971853at2759"/>
<dbReference type="PROSITE" id="PS00659">
    <property type="entry name" value="GLYCOSYL_HYDROL_F5"/>
    <property type="match status" value="1"/>
</dbReference>
<dbReference type="InterPro" id="IPR052066">
    <property type="entry name" value="Glycosphingolipid_Hydrolases"/>
</dbReference>
<evidence type="ECO:0000259" key="6">
    <source>
        <dbReference type="Pfam" id="PF18564"/>
    </source>
</evidence>
<dbReference type="Pfam" id="PF00150">
    <property type="entry name" value="Cellulase"/>
    <property type="match status" value="1"/>
</dbReference>
<keyword evidence="2 7" id="KW-0378">Hydrolase</keyword>
<dbReference type="GO" id="GO:0000272">
    <property type="term" value="P:polysaccharide catabolic process"/>
    <property type="evidence" value="ECO:0007669"/>
    <property type="project" value="InterPro"/>
</dbReference>
<dbReference type="GO" id="GO:1904462">
    <property type="term" value="P:ergosteryl 3-beta-D-glucoside catabolic process"/>
    <property type="evidence" value="ECO:0007669"/>
    <property type="project" value="TreeGrafter"/>
</dbReference>
<name>A0A4Z1NZ13_9PEZI</name>
<accession>A0A4Z1NZ13</accession>
<evidence type="ECO:0000256" key="1">
    <source>
        <dbReference type="ARBA" id="ARBA00005641"/>
    </source>
</evidence>
<dbReference type="PANTHER" id="PTHR31308:SF5">
    <property type="entry name" value="ERGOSTERYL-BETA-GLUCOSIDASE"/>
    <property type="match status" value="1"/>
</dbReference>
<gene>
    <name evidence="7" type="ORF">E6O75_ATG07214</name>
</gene>
<dbReference type="InterPro" id="IPR041036">
    <property type="entry name" value="GH5_C"/>
</dbReference>
<feature type="region of interest" description="Disordered" evidence="4">
    <location>
        <begin position="580"/>
        <end position="632"/>
    </location>
</feature>
<dbReference type="PANTHER" id="PTHR31308">
    <property type="match status" value="1"/>
</dbReference>
<comment type="caution">
    <text evidence="7">The sequence shown here is derived from an EMBL/GenBank/DDBJ whole genome shotgun (WGS) entry which is preliminary data.</text>
</comment>
<dbReference type="Pfam" id="PF18564">
    <property type="entry name" value="Glyco_hydro_5_C"/>
    <property type="match status" value="1"/>
</dbReference>
<evidence type="ECO:0000313" key="8">
    <source>
        <dbReference type="Proteomes" id="UP000298493"/>
    </source>
</evidence>
<dbReference type="InterPro" id="IPR013780">
    <property type="entry name" value="Glyco_hydro_b"/>
</dbReference>
<dbReference type="GO" id="GO:0050295">
    <property type="term" value="F:steryl-beta-glucosidase activity"/>
    <property type="evidence" value="ECO:0007669"/>
    <property type="project" value="TreeGrafter"/>
</dbReference>
<feature type="compositionally biased region" description="Polar residues" evidence="4">
    <location>
        <begin position="606"/>
        <end position="620"/>
    </location>
</feature>
<dbReference type="Gene3D" id="2.60.40.1180">
    <property type="entry name" value="Golgi alpha-mannosidase II"/>
    <property type="match status" value="1"/>
</dbReference>
<evidence type="ECO:0000256" key="3">
    <source>
        <dbReference type="ARBA" id="ARBA00023295"/>
    </source>
</evidence>
<organism evidence="7 8">
    <name type="scientific">Venturia nashicola</name>
    <dbReference type="NCBI Taxonomy" id="86259"/>
    <lineage>
        <taxon>Eukaryota</taxon>
        <taxon>Fungi</taxon>
        <taxon>Dikarya</taxon>
        <taxon>Ascomycota</taxon>
        <taxon>Pezizomycotina</taxon>
        <taxon>Dothideomycetes</taxon>
        <taxon>Pleosporomycetidae</taxon>
        <taxon>Venturiales</taxon>
        <taxon>Venturiaceae</taxon>
        <taxon>Venturia</taxon>
    </lineage>
</organism>
<feature type="domain" description="Glycoside hydrolase family 5" evidence="5">
    <location>
        <begin position="73"/>
        <end position="130"/>
    </location>
</feature>
<evidence type="ECO:0000256" key="2">
    <source>
        <dbReference type="ARBA" id="ARBA00022801"/>
    </source>
</evidence>
<dbReference type="EMBL" id="SNSC02000024">
    <property type="protein sequence ID" value="TID13982.1"/>
    <property type="molecule type" value="Genomic_DNA"/>
</dbReference>
<reference evidence="7 8" key="1">
    <citation type="submission" date="2019-04" db="EMBL/GenBank/DDBJ databases">
        <title>High contiguity whole genome sequence and gene annotation resource for two Venturia nashicola isolates.</title>
        <authorList>
            <person name="Prokchorchik M."/>
            <person name="Won K."/>
            <person name="Lee Y."/>
            <person name="Choi E.D."/>
            <person name="Segonzac C."/>
            <person name="Sohn K.H."/>
        </authorList>
    </citation>
    <scope>NUCLEOTIDE SEQUENCE [LARGE SCALE GENOMIC DNA]</scope>
    <source>
        <strain evidence="7 8">PRI2</strain>
    </source>
</reference>
<evidence type="ECO:0000259" key="5">
    <source>
        <dbReference type="Pfam" id="PF00150"/>
    </source>
</evidence>
<evidence type="ECO:0000256" key="4">
    <source>
        <dbReference type="SAM" id="MobiDB-lite"/>
    </source>
</evidence>
<sequence>MSSLRLRIDGHRFRDVNDREVTIHGINVAGHAKFPTVPDQPSHERDGFFDGDHVSFVGHPFSHEDAHLHFGRLSHWGYNTIRFVFTWEAIEHEGPGKYDEEWIDNVIRVLRLAKEEYNFYIFMDPHQDVWSRFSGGSGAPMWTLYACGLNPRTFDVTEAAIVHNTFADPAAFPKMIWATNYNRLVCQVMFTIFFAGKEFAPKAIIDGKNIQDYLQDHFMAACKHLAKRIHEAEDLENDSVVGWESLNEPNRGMIGYQDLTTIPEEQKLKKGTCPTAWQAMLTGSGRACEIITWDFGGMGPYKSGSVLVDPAGVSAWLPADHDDSKYGWKRDPGWKLGECIWAQHGVWDAETDTLLINQYFSKDPRNGKVIDYEYFTNSWFMDFYRYYRDTVRSIHPDAIMFCQPPVLEKPPTIKGTKDDDPNMVFTPHFYDGITLITKKWNRLWNVDVFGILRGKYLAPPFAIKLGETAIRNCFRDQLKAIRQEGMENMGMRPCVFSEIGIPYDMDDKYAYKTGNYSSQIAAMDANHFAIEGCGGNGFTLWVYVAINTHHWGDHWNGEDLSIHSKDDHPLPKLNRLTAQSNANLNPDSPSYSRAASSEVSRVTPATLKQTMSSDTMNTEAMQKPSDDAGQDPEVAGYRAAEAYVRPAPMLVAGNIVNYGFDLRSCTFTLKLSALAPTAEKAPTELHLPEWHFPNGSTEVVVSGGKWAITMEEHVQMLKWWHAEGEQTITIKGKVRKSGLPVGAAEQEDGYLGQYWQNLTCNVM</sequence>
<proteinExistence type="inferred from homology"/>
<dbReference type="Gene3D" id="3.20.20.80">
    <property type="entry name" value="Glycosidases"/>
    <property type="match status" value="2"/>
</dbReference>
<comment type="similarity">
    <text evidence="1">Belongs to the glycosyl hydrolase 5 (cellulase A) family.</text>
</comment>
<dbReference type="FunFam" id="3.20.20.80:FF:000174">
    <property type="entry name" value="YIR007W-like protein"/>
    <property type="match status" value="1"/>
</dbReference>
<dbReference type="SUPFAM" id="SSF51445">
    <property type="entry name" value="(Trans)glycosidases"/>
    <property type="match status" value="1"/>
</dbReference>
<protein>
    <submittedName>
        <fullName evidence="7">Glycoside hydrolase family 5 protein</fullName>
    </submittedName>
</protein>
<dbReference type="InterPro" id="IPR017853">
    <property type="entry name" value="GH"/>
</dbReference>
<dbReference type="AlphaFoldDB" id="A0A4Z1NZ13"/>